<protein>
    <submittedName>
        <fullName evidence="1">Uncharacterized protein</fullName>
    </submittedName>
</protein>
<dbReference type="PANTHER" id="PTHR46241">
    <property type="entry name" value="ARMADILLO REPEAT-CONTAINING PROTEIN 4 ARMC4"/>
    <property type="match status" value="1"/>
</dbReference>
<dbReference type="PANTHER" id="PTHR46241:SF1">
    <property type="entry name" value="OUTER DYNEIN ARM-DOCKING COMPLEX SUBUNIT 2"/>
    <property type="match status" value="1"/>
</dbReference>
<dbReference type="Gene3D" id="1.25.10.10">
    <property type="entry name" value="Leucine-rich Repeat Variant"/>
    <property type="match status" value="1"/>
</dbReference>
<dbReference type="InterPro" id="IPR000225">
    <property type="entry name" value="Armadillo"/>
</dbReference>
<gene>
    <name evidence="1" type="ORF">TDIB3V08_LOCUS8914</name>
</gene>
<dbReference type="SUPFAM" id="SSF48371">
    <property type="entry name" value="ARM repeat"/>
    <property type="match status" value="1"/>
</dbReference>
<dbReference type="InterPro" id="IPR011989">
    <property type="entry name" value="ARM-like"/>
</dbReference>
<evidence type="ECO:0000313" key="1">
    <source>
        <dbReference type="EMBL" id="CAD7202734.1"/>
    </source>
</evidence>
<name>A0A7R8VQ61_TIMDO</name>
<dbReference type="Pfam" id="PF00514">
    <property type="entry name" value="Arm"/>
    <property type="match status" value="1"/>
</dbReference>
<proteinExistence type="predicted"/>
<reference evidence="1" key="1">
    <citation type="submission" date="2020-11" db="EMBL/GenBank/DDBJ databases">
        <authorList>
            <person name="Tran Van P."/>
        </authorList>
    </citation>
    <scope>NUCLEOTIDE SEQUENCE</scope>
</reference>
<accession>A0A7R8VQ61</accession>
<dbReference type="AlphaFoldDB" id="A0A7R8VQ61"/>
<sequence length="74" mass="8196">MASKDKNVHRTTAYALHQLSADPFNCITMHHSGVVAYLLETIGSSDEKLQEASAGCLSNIRKLALSAERFKYKQ</sequence>
<dbReference type="InterPro" id="IPR016024">
    <property type="entry name" value="ARM-type_fold"/>
</dbReference>
<organism evidence="1">
    <name type="scientific">Timema douglasi</name>
    <name type="common">Walking stick</name>
    <dbReference type="NCBI Taxonomy" id="61478"/>
    <lineage>
        <taxon>Eukaryota</taxon>
        <taxon>Metazoa</taxon>
        <taxon>Ecdysozoa</taxon>
        <taxon>Arthropoda</taxon>
        <taxon>Hexapoda</taxon>
        <taxon>Insecta</taxon>
        <taxon>Pterygota</taxon>
        <taxon>Neoptera</taxon>
        <taxon>Polyneoptera</taxon>
        <taxon>Phasmatodea</taxon>
        <taxon>Timematodea</taxon>
        <taxon>Timematoidea</taxon>
        <taxon>Timematidae</taxon>
        <taxon>Timema</taxon>
    </lineage>
</organism>
<dbReference type="EMBL" id="OA569742">
    <property type="protein sequence ID" value="CAD7202734.1"/>
    <property type="molecule type" value="Genomic_DNA"/>
</dbReference>